<protein>
    <submittedName>
        <fullName evidence="2">Uncharacterized protein</fullName>
    </submittedName>
</protein>
<evidence type="ECO:0000313" key="2">
    <source>
        <dbReference type="EMBL" id="MCI4674148.1"/>
    </source>
</evidence>
<feature type="compositionally biased region" description="Basic and acidic residues" evidence="1">
    <location>
        <begin position="85"/>
        <end position="110"/>
    </location>
</feature>
<organism evidence="2 3">
    <name type="scientific">Candidatus Mycolicibacterium alkanivorans</name>
    <dbReference type="NCBI Taxonomy" id="2954114"/>
    <lineage>
        <taxon>Bacteria</taxon>
        <taxon>Bacillati</taxon>
        <taxon>Actinomycetota</taxon>
        <taxon>Actinomycetes</taxon>
        <taxon>Mycobacteriales</taxon>
        <taxon>Mycobacteriaceae</taxon>
        <taxon>Mycolicibacterium</taxon>
    </lineage>
</organism>
<proteinExistence type="predicted"/>
<reference evidence="2" key="1">
    <citation type="journal article" date="2022" name="ISME J.">
        <title>Identification of active gaseous-alkane degraders at natural gas seeps.</title>
        <authorList>
            <person name="Farhan Ul Haque M."/>
            <person name="Hernandez M."/>
            <person name="Crombie A.T."/>
            <person name="Murrell J.C."/>
        </authorList>
    </citation>
    <scope>NUCLEOTIDE SEQUENCE</scope>
    <source>
        <strain evidence="2">ANDR5</strain>
    </source>
</reference>
<dbReference type="RefSeq" id="WP_243070616.1">
    <property type="nucleotide sequence ID" value="NZ_JAIVFL010000001.1"/>
</dbReference>
<name>A0ABS9YTK8_9MYCO</name>
<gene>
    <name evidence="2" type="ORF">K9U37_04040</name>
</gene>
<evidence type="ECO:0000256" key="1">
    <source>
        <dbReference type="SAM" id="MobiDB-lite"/>
    </source>
</evidence>
<dbReference type="EMBL" id="JAIVFL010000001">
    <property type="protein sequence ID" value="MCI4674148.1"/>
    <property type="molecule type" value="Genomic_DNA"/>
</dbReference>
<evidence type="ECO:0000313" key="3">
    <source>
        <dbReference type="Proteomes" id="UP001139068"/>
    </source>
</evidence>
<accession>A0ABS9YTK8</accession>
<comment type="caution">
    <text evidence="2">The sequence shown here is derived from an EMBL/GenBank/DDBJ whole genome shotgun (WGS) entry which is preliminary data.</text>
</comment>
<feature type="region of interest" description="Disordered" evidence="1">
    <location>
        <begin position="85"/>
        <end position="119"/>
    </location>
</feature>
<keyword evidence="3" id="KW-1185">Reference proteome</keyword>
<sequence length="119" mass="13128">MCWAYLSLYRDAGRAWFDADDAAFVASVAPMLAARLRAGLRHITPGGTDPGEPGTVIVDCDLKLVAATSDAWRWIARLGLEKPSEIRHQPPGRDRCRAHPRADSRVESHLTKTLRCPGH</sequence>
<dbReference type="Proteomes" id="UP001139068">
    <property type="component" value="Unassembled WGS sequence"/>
</dbReference>